<comment type="caution">
    <text evidence="3">The sequence shown here is derived from an EMBL/GenBank/DDBJ whole genome shotgun (WGS) entry which is preliminary data.</text>
</comment>
<dbReference type="PANTHER" id="PTHR13326">
    <property type="entry name" value="TRNA PSEUDOURIDINE SYNTHASE D"/>
    <property type="match status" value="1"/>
</dbReference>
<dbReference type="OrthoDB" id="447290at2759"/>
<feature type="region of interest" description="Disordered" evidence="1">
    <location>
        <begin position="638"/>
        <end position="671"/>
    </location>
</feature>
<feature type="compositionally biased region" description="Acidic residues" evidence="1">
    <location>
        <begin position="639"/>
        <end position="658"/>
    </location>
</feature>
<dbReference type="InterPro" id="IPR011760">
    <property type="entry name" value="PsdUridine_synth_TruD_insert"/>
</dbReference>
<evidence type="ECO:0000313" key="4">
    <source>
        <dbReference type="Proteomes" id="UP000688947"/>
    </source>
</evidence>
<gene>
    <name evidence="3" type="ORF">JG687_00005733</name>
</gene>
<evidence type="ECO:0000256" key="1">
    <source>
        <dbReference type="SAM" id="MobiDB-lite"/>
    </source>
</evidence>
<dbReference type="Pfam" id="PF01142">
    <property type="entry name" value="TruD"/>
    <property type="match status" value="1"/>
</dbReference>
<feature type="compositionally biased region" description="Basic and acidic residues" evidence="1">
    <location>
        <begin position="273"/>
        <end position="291"/>
    </location>
</feature>
<dbReference type="Proteomes" id="UP000688947">
    <property type="component" value="Unassembled WGS sequence"/>
</dbReference>
<evidence type="ECO:0000259" key="2">
    <source>
        <dbReference type="PROSITE" id="PS50984"/>
    </source>
</evidence>
<dbReference type="FunFam" id="3.30.2350.20:FF:000024">
    <property type="entry name" value="tRNA pseudouridine synthase D, putative"/>
    <property type="match status" value="1"/>
</dbReference>
<dbReference type="EMBL" id="JAENGZ010000220">
    <property type="protein sequence ID" value="KAG6964841.1"/>
    <property type="molecule type" value="Genomic_DNA"/>
</dbReference>
<organism evidence="3 4">
    <name type="scientific">Phytophthora cactorum</name>
    <dbReference type="NCBI Taxonomy" id="29920"/>
    <lineage>
        <taxon>Eukaryota</taxon>
        <taxon>Sar</taxon>
        <taxon>Stramenopiles</taxon>
        <taxon>Oomycota</taxon>
        <taxon>Peronosporomycetes</taxon>
        <taxon>Peronosporales</taxon>
        <taxon>Peronosporaceae</taxon>
        <taxon>Phytophthora</taxon>
    </lineage>
</organism>
<feature type="region of interest" description="Disordered" evidence="1">
    <location>
        <begin position="267"/>
        <end position="291"/>
    </location>
</feature>
<dbReference type="AlphaFoldDB" id="A0A8T1UMB2"/>
<dbReference type="PIRSF" id="PIRSF037016">
    <property type="entry name" value="Pseudouridin_synth_euk_prd"/>
    <property type="match status" value="1"/>
</dbReference>
<dbReference type="InterPro" id="IPR001656">
    <property type="entry name" value="PsdUridine_synth_TruD"/>
</dbReference>
<feature type="domain" description="TRUD" evidence="2">
    <location>
        <begin position="497"/>
        <end position="748"/>
    </location>
</feature>
<accession>A0A8T1UMB2</accession>
<dbReference type="CDD" id="cd02576">
    <property type="entry name" value="PseudoU_synth_ScPUS7"/>
    <property type="match status" value="1"/>
</dbReference>
<reference evidence="3" key="1">
    <citation type="submission" date="2021-01" db="EMBL/GenBank/DDBJ databases">
        <title>Phytophthora aleatoria, a newly-described species from Pinus radiata is distinct from Phytophthora cactorum isolates based on comparative genomics.</title>
        <authorList>
            <person name="Mcdougal R."/>
            <person name="Panda P."/>
            <person name="Williams N."/>
            <person name="Studholme D.J."/>
        </authorList>
    </citation>
    <scope>NUCLEOTIDE SEQUENCE</scope>
    <source>
        <strain evidence="3">NZFS 3830</strain>
    </source>
</reference>
<dbReference type="GO" id="GO:0001522">
    <property type="term" value="P:pseudouridine synthesis"/>
    <property type="evidence" value="ECO:0007669"/>
    <property type="project" value="InterPro"/>
</dbReference>
<evidence type="ECO:0000313" key="3">
    <source>
        <dbReference type="EMBL" id="KAG6964841.1"/>
    </source>
</evidence>
<dbReference type="GO" id="GO:0003723">
    <property type="term" value="F:RNA binding"/>
    <property type="evidence" value="ECO:0007669"/>
    <property type="project" value="InterPro"/>
</dbReference>
<dbReference type="NCBIfam" id="TIGR00094">
    <property type="entry name" value="tRNA_TruD_broad"/>
    <property type="match status" value="1"/>
</dbReference>
<dbReference type="GO" id="GO:0009982">
    <property type="term" value="F:pseudouridine synthase activity"/>
    <property type="evidence" value="ECO:0007669"/>
    <property type="project" value="InterPro"/>
</dbReference>
<name>A0A8T1UMB2_9STRA</name>
<proteinExistence type="predicted"/>
<dbReference type="GO" id="GO:0005634">
    <property type="term" value="C:nucleus"/>
    <property type="evidence" value="ECO:0007669"/>
    <property type="project" value="TreeGrafter"/>
</dbReference>
<dbReference type="PROSITE" id="PS50984">
    <property type="entry name" value="TRUD"/>
    <property type="match status" value="1"/>
</dbReference>
<dbReference type="PANTHER" id="PTHR13326:SF21">
    <property type="entry name" value="PSEUDOURIDYLATE SYNTHASE PUS7L"/>
    <property type="match status" value="1"/>
</dbReference>
<protein>
    <recommendedName>
        <fullName evidence="2">TRUD domain-containing protein</fullName>
    </recommendedName>
</protein>
<dbReference type="VEuPathDB" id="FungiDB:PC110_g9141"/>
<sequence length="833" mass="93545">MEAETQQSQRRDVGEPIAATIKCQRTQQQPRTYRDRAAQQCWRPHQGRILRRVTESIIWSGGVRRRSLGRLVFCGSLRWAVALLVEEAVDDVVVDVVDVVDEVDEDEVDAMTGRTFVPPDITTASQVGGFHGTTKQRYSDFVVREVAQDGHVVTLSDVKRFAPAAKPQKISEIFKHKVFALLNDAANDKMDIAPPVHTLVGKLAGSLLGMFNANKRARLLKEEKQNVEKLRVAIAGVCGQETAEKLGDFMLKLVDAQVEEEEAKRLANNVNKNKSEEEKKEDKKEEKVSTAEVKKDTETAFFFPPIDTKETRAAVHEVVRKFGSGIVVSDTTTNSDGVSVIRVRRVMVGGKKRKDMDQRGGNNGRAPWPKNRPDYLQFVLYKRNMETNSVMMQLAKAMNSNVSAFTYAGTKDKRGITTQLCTAYRGSKERLETLNRAGRELDSFNFLVGNAKYVPERLNLGDLRGNRFSLAIRDLPDDETISDEQIHAAVRSWSEHGFINYFGLQRFGTKAIATHEIGRAILQRDHKRVVDLLLCPQEGDATKIREARQTFQENQDVGVALKALPPYLIAERAVLQGLRAHGLTAYATAIQSIPRHLRMMYTHSYQSYVWNTVASERLTQFSRDAPVVGDLVIPHDNMTEEYVDESEDADAEEKEDDAGPASKKPRTSAEALRPEANITVVTDENLSQYSINDVVLPLPGYSITYPENALKQRYEEIMKADSVDFQSLERATNSEYHLPGSYRHVLRKPIDVEHELKRFNDPTVPLLATDVDRLAGRSAQASIPDGKFRALCLEFQLGPSSYATMAVRELLKQSSNLDVQLQLKKKLDAKKST</sequence>